<proteinExistence type="predicted"/>
<dbReference type="InterPro" id="IPR035895">
    <property type="entry name" value="HPr-like_sf"/>
</dbReference>
<dbReference type="InterPro" id="IPR000032">
    <property type="entry name" value="HPr-like"/>
</dbReference>
<keyword evidence="3" id="KW-0598">Phosphotransferase system</keyword>
<dbReference type="GO" id="GO:0009401">
    <property type="term" value="P:phosphoenolpyruvate-dependent sugar phosphotransferase system"/>
    <property type="evidence" value="ECO:0007669"/>
    <property type="project" value="UniProtKB-KW"/>
</dbReference>
<feature type="domain" description="HPr" evidence="4">
    <location>
        <begin position="3"/>
        <end position="92"/>
    </location>
</feature>
<dbReference type="InterPro" id="IPR001020">
    <property type="entry name" value="PTS_HPr_His_P_site"/>
</dbReference>
<dbReference type="PROSITE" id="PS00369">
    <property type="entry name" value="PTS_HPR_HIS"/>
    <property type="match status" value="1"/>
</dbReference>
<reference evidence="5 6" key="1">
    <citation type="journal article" date="2016" name="Environ. Microbiol.">
        <title>Genomic resolution of a cold subsurface aquifer community provides metabolic insights for novel microbes adapted to high CO concentrations.</title>
        <authorList>
            <person name="Probst A.J."/>
            <person name="Castelle C.J."/>
            <person name="Singh A."/>
            <person name="Brown C.T."/>
            <person name="Anantharaman K."/>
            <person name="Sharon I."/>
            <person name="Hug L.A."/>
            <person name="Burstein D."/>
            <person name="Emerson J.B."/>
            <person name="Thomas B.C."/>
            <person name="Banfield J.F."/>
        </authorList>
    </citation>
    <scope>NUCLEOTIDE SEQUENCE [LARGE SCALE GENOMIC DNA]</scope>
    <source>
        <strain evidence="5">CG2_30_40_21</strain>
    </source>
</reference>
<dbReference type="SUPFAM" id="SSF55594">
    <property type="entry name" value="HPr-like"/>
    <property type="match status" value="1"/>
</dbReference>
<dbReference type="EMBL" id="MNYI01000043">
    <property type="protein sequence ID" value="OIP42629.1"/>
    <property type="molecule type" value="Genomic_DNA"/>
</dbReference>
<evidence type="ECO:0000259" key="4">
    <source>
        <dbReference type="PROSITE" id="PS51350"/>
    </source>
</evidence>
<name>A0A1J5E2R7_9BACT</name>
<dbReference type="PANTHER" id="PTHR33705">
    <property type="entry name" value="PHOSPHOCARRIER PROTEIN HPR"/>
    <property type="match status" value="1"/>
</dbReference>
<dbReference type="Gene3D" id="3.30.1340.10">
    <property type="entry name" value="HPr-like"/>
    <property type="match status" value="1"/>
</dbReference>
<dbReference type="Proteomes" id="UP000183085">
    <property type="component" value="Unassembled WGS sequence"/>
</dbReference>
<dbReference type="PROSITE" id="PS51350">
    <property type="entry name" value="PTS_HPR_DOM"/>
    <property type="match status" value="1"/>
</dbReference>
<keyword evidence="2" id="KW-0963">Cytoplasm</keyword>
<evidence type="ECO:0000313" key="6">
    <source>
        <dbReference type="Proteomes" id="UP000183085"/>
    </source>
</evidence>
<dbReference type="STRING" id="1817895.AUJ95_01515"/>
<dbReference type="PANTHER" id="PTHR33705:SF2">
    <property type="entry name" value="PHOSPHOCARRIER PROTEIN NPR"/>
    <property type="match status" value="1"/>
</dbReference>
<dbReference type="GO" id="GO:0005737">
    <property type="term" value="C:cytoplasm"/>
    <property type="evidence" value="ECO:0007669"/>
    <property type="project" value="UniProtKB-SubCell"/>
</dbReference>
<gene>
    <name evidence="5" type="ORF">AUJ95_01515</name>
</gene>
<evidence type="ECO:0000256" key="1">
    <source>
        <dbReference type="ARBA" id="ARBA00004496"/>
    </source>
</evidence>
<dbReference type="Pfam" id="PF00381">
    <property type="entry name" value="PTS-HPr"/>
    <property type="match status" value="1"/>
</dbReference>
<dbReference type="PRINTS" id="PR00107">
    <property type="entry name" value="PHOSPHOCPHPR"/>
</dbReference>
<protein>
    <recommendedName>
        <fullName evidence="4">HPr domain-containing protein</fullName>
    </recommendedName>
</protein>
<comment type="caution">
    <text evidence="5">The sequence shown here is derived from an EMBL/GenBank/DDBJ whole genome shotgun (WGS) entry which is preliminary data.</text>
</comment>
<evidence type="ECO:0000313" key="5">
    <source>
        <dbReference type="EMBL" id="OIP42629.1"/>
    </source>
</evidence>
<dbReference type="AlphaFoldDB" id="A0A1J5E2R7"/>
<comment type="subcellular location">
    <subcellularLocation>
        <location evidence="1">Cytoplasm</location>
    </subcellularLocation>
</comment>
<evidence type="ECO:0000256" key="3">
    <source>
        <dbReference type="ARBA" id="ARBA00022683"/>
    </source>
</evidence>
<accession>A0A1J5E2R7</accession>
<dbReference type="InterPro" id="IPR050399">
    <property type="entry name" value="HPr"/>
</dbReference>
<dbReference type="NCBIfam" id="TIGR01003">
    <property type="entry name" value="PTS_HPr_family"/>
    <property type="match status" value="1"/>
</dbReference>
<evidence type="ECO:0000256" key="2">
    <source>
        <dbReference type="ARBA" id="ARBA00022490"/>
    </source>
</evidence>
<sequence>MEHITESVLIQNKFGLHARAASVFVHTAARFSSEIKIGRNGDNDFVNGKSILGVLCMAVSPGNKIIIRAIGKDARVAMDALIELVNNKFGEEE</sequence>
<organism evidence="5 6">
    <name type="scientific">Candidatus Desantisbacteria bacterium CG2_30_40_21</name>
    <dbReference type="NCBI Taxonomy" id="1817895"/>
    <lineage>
        <taxon>Bacteria</taxon>
        <taxon>Candidatus Desantisiibacteriota</taxon>
    </lineage>
</organism>